<dbReference type="InterPro" id="IPR045629">
    <property type="entry name" value="DUF6232"/>
</dbReference>
<dbReference type="EMBL" id="JADOUF010000001">
    <property type="protein sequence ID" value="MBG6139458.1"/>
    <property type="molecule type" value="Genomic_DNA"/>
</dbReference>
<protein>
    <submittedName>
        <fullName evidence="1">Uncharacterized protein</fullName>
    </submittedName>
</protein>
<name>A0A8J7GF19_9ACTN</name>
<sequence>MGIYRLEGRAMTIYYERDGVRVTEQCVEVAGTCYPLAELGRIEVAPPTGLSAVFRVGRRWELWAEHRGAWVLLFATGSERIFGQVGRAVTRAREARQPAARHR</sequence>
<dbReference type="AlphaFoldDB" id="A0A8J7GF19"/>
<organism evidence="1 2">
    <name type="scientific">Longispora fulva</name>
    <dbReference type="NCBI Taxonomy" id="619741"/>
    <lineage>
        <taxon>Bacteria</taxon>
        <taxon>Bacillati</taxon>
        <taxon>Actinomycetota</taxon>
        <taxon>Actinomycetes</taxon>
        <taxon>Micromonosporales</taxon>
        <taxon>Micromonosporaceae</taxon>
        <taxon>Longispora</taxon>
    </lineage>
</organism>
<dbReference type="RefSeq" id="WP_197006112.1">
    <property type="nucleotide sequence ID" value="NZ_BONS01000008.1"/>
</dbReference>
<dbReference type="Pfam" id="PF19744">
    <property type="entry name" value="DUF6232"/>
    <property type="match status" value="1"/>
</dbReference>
<reference evidence="1" key="1">
    <citation type="submission" date="2020-11" db="EMBL/GenBank/DDBJ databases">
        <title>Sequencing the genomes of 1000 actinobacteria strains.</title>
        <authorList>
            <person name="Klenk H.-P."/>
        </authorList>
    </citation>
    <scope>NUCLEOTIDE SEQUENCE</scope>
    <source>
        <strain evidence="1">DSM 45356</strain>
    </source>
</reference>
<accession>A0A8J7GF19</accession>
<proteinExistence type="predicted"/>
<dbReference type="Proteomes" id="UP000622552">
    <property type="component" value="Unassembled WGS sequence"/>
</dbReference>
<comment type="caution">
    <text evidence="1">The sequence shown here is derived from an EMBL/GenBank/DDBJ whole genome shotgun (WGS) entry which is preliminary data.</text>
</comment>
<evidence type="ECO:0000313" key="2">
    <source>
        <dbReference type="Proteomes" id="UP000622552"/>
    </source>
</evidence>
<keyword evidence="2" id="KW-1185">Reference proteome</keyword>
<evidence type="ECO:0000313" key="1">
    <source>
        <dbReference type="EMBL" id="MBG6139458.1"/>
    </source>
</evidence>
<gene>
    <name evidence="1" type="ORF">IW245_005652</name>
</gene>